<dbReference type="Pfam" id="PF01041">
    <property type="entry name" value="DegT_DnrJ_EryC1"/>
    <property type="match status" value="2"/>
</dbReference>
<gene>
    <name evidence="4" type="ORF">THITH_05770</name>
</gene>
<dbReference type="PANTHER" id="PTHR30244">
    <property type="entry name" value="TRANSAMINASE"/>
    <property type="match status" value="1"/>
</dbReference>
<name>W0DHF6_9GAMM</name>
<dbReference type="HOGENOM" id="CLU_033332_6_1_6"/>
<dbReference type="FunFam" id="3.40.640.10:FF:000089">
    <property type="entry name" value="Aminotransferase, DegT/DnrJ/EryC1/StrS family"/>
    <property type="match status" value="1"/>
</dbReference>
<dbReference type="SUPFAM" id="SSF53383">
    <property type="entry name" value="PLP-dependent transferases"/>
    <property type="match status" value="1"/>
</dbReference>
<dbReference type="EMBL" id="CP007029">
    <property type="protein sequence ID" value="AHE97846.1"/>
    <property type="molecule type" value="Genomic_DNA"/>
</dbReference>
<keyword evidence="5" id="KW-1185">Reference proteome</keyword>
<dbReference type="CDD" id="cd00616">
    <property type="entry name" value="AHBA_syn"/>
    <property type="match status" value="1"/>
</dbReference>
<keyword evidence="1 3" id="KW-0663">Pyridoxal phosphate</keyword>
<dbReference type="Proteomes" id="UP000005289">
    <property type="component" value="Chromosome"/>
</dbReference>
<dbReference type="InterPro" id="IPR015422">
    <property type="entry name" value="PyrdxlP-dep_Trfase_small"/>
</dbReference>
<dbReference type="GO" id="GO:0008483">
    <property type="term" value="F:transaminase activity"/>
    <property type="evidence" value="ECO:0007669"/>
    <property type="project" value="UniProtKB-KW"/>
</dbReference>
<accession>W0DHF6</accession>
<dbReference type="InterPro" id="IPR000653">
    <property type="entry name" value="DegT/StrS_aminotransferase"/>
</dbReference>
<comment type="similarity">
    <text evidence="2 3">Belongs to the DegT/DnrJ/EryC1 family.</text>
</comment>
<dbReference type="AlphaFoldDB" id="W0DHF6"/>
<evidence type="ECO:0000313" key="5">
    <source>
        <dbReference type="Proteomes" id="UP000005289"/>
    </source>
</evidence>
<keyword evidence="4" id="KW-0808">Transferase</keyword>
<dbReference type="GO" id="GO:0030170">
    <property type="term" value="F:pyridoxal phosphate binding"/>
    <property type="evidence" value="ECO:0007669"/>
    <property type="project" value="UniProtKB-ARBA"/>
</dbReference>
<keyword evidence="4" id="KW-0032">Aminotransferase</keyword>
<proteinExistence type="inferred from homology"/>
<dbReference type="Gene3D" id="3.90.1150.10">
    <property type="entry name" value="Aspartate Aminotransferase, domain 1"/>
    <property type="match status" value="1"/>
</dbReference>
<dbReference type="RefSeq" id="WP_006749156.1">
    <property type="nucleotide sequence ID" value="NZ_CP007029.1"/>
</dbReference>
<evidence type="ECO:0000256" key="2">
    <source>
        <dbReference type="ARBA" id="ARBA00037999"/>
    </source>
</evidence>
<dbReference type="InterPro" id="IPR015424">
    <property type="entry name" value="PyrdxlP-dep_Trfase"/>
</dbReference>
<reference evidence="4 5" key="1">
    <citation type="submission" date="2013-12" db="EMBL/GenBank/DDBJ databases">
        <authorList>
            <consortium name="DOE Joint Genome Institute"/>
            <person name="Muyzer G."/>
            <person name="Huntemann M."/>
            <person name="Han J."/>
            <person name="Chen A."/>
            <person name="Kyrpides N."/>
            <person name="Mavromatis K."/>
            <person name="Markowitz V."/>
            <person name="Palaniappan K."/>
            <person name="Ivanova N."/>
            <person name="Schaumberg A."/>
            <person name="Pati A."/>
            <person name="Liolios K."/>
            <person name="Nordberg H.P."/>
            <person name="Cantor M.N."/>
            <person name="Hua S.X."/>
            <person name="Woyke T."/>
        </authorList>
    </citation>
    <scope>NUCLEOTIDE SEQUENCE [LARGE SCALE GENOMIC DNA]</scope>
    <source>
        <strain evidence="4 5">ARh 1</strain>
    </source>
</reference>
<evidence type="ECO:0000256" key="1">
    <source>
        <dbReference type="ARBA" id="ARBA00022898"/>
    </source>
</evidence>
<dbReference type="Gene3D" id="3.40.640.10">
    <property type="entry name" value="Type I PLP-dependent aspartate aminotransferase-like (Major domain)"/>
    <property type="match status" value="1"/>
</dbReference>
<dbReference type="STRING" id="713585.THITH_05770"/>
<organism evidence="4 5">
    <name type="scientific">Thioalkalivibrio paradoxus ARh 1</name>
    <dbReference type="NCBI Taxonomy" id="713585"/>
    <lineage>
        <taxon>Bacteria</taxon>
        <taxon>Pseudomonadati</taxon>
        <taxon>Pseudomonadota</taxon>
        <taxon>Gammaproteobacteria</taxon>
        <taxon>Chromatiales</taxon>
        <taxon>Ectothiorhodospiraceae</taxon>
        <taxon>Thioalkalivibrio</taxon>
    </lineage>
</organism>
<dbReference type="KEGG" id="tti:THITH_05770"/>
<dbReference type="GO" id="GO:0000271">
    <property type="term" value="P:polysaccharide biosynthetic process"/>
    <property type="evidence" value="ECO:0007669"/>
    <property type="project" value="TreeGrafter"/>
</dbReference>
<protein>
    <submittedName>
        <fullName evidence="4">Aminotransferase DegT</fullName>
    </submittedName>
</protein>
<sequence length="565" mass="61967">MDLLLDINVAVDSCTGRKPWCSASDVAISKCRSEGGRLWLYAGSVQTLEYVTRSELRRLATEKGNPLSGKQLVAQTQNLLKTFAADKHWLAALAGEGPVFDTADPEDEQLLRALDRFPADSIRLLTRDEELLNDYPEKTISPLAYCQMGQPKAKLDFIDLAAQQQIIRPELERNIHRVLHHGQYILGPEVRELEQRLAAYTGAKHCITVASGTEALLISLMALGIGPGDEVITTPFTFVATGEMIVLLGATLVFVDIEPDTCNIDASRIEAKITERTKAIMPVSLYGQPADMDEINAIAARHGNIPVIEDAAQSFGATYNGRKSCNLSTIGCTSFFPSKPLGCYGDGGAIFTSDDHIAQACREIRVHGQSQRYVHTRIGVGGRMDTLQCAIVLAKLDRFDEEITQRQTAARRYHDALAMDEHRSVVATDEHGSTRATDAHGLTRMDENSKNIRVHPCPSVANPICPLPWPKTDRTSVFAQYTILADDRDALQAHLNQAGIPTAVHYPVPLNEQPAYAHLCCRDCTPVAQQIAKQVISLPMHPLLTPADQDRIVQALKTAATDKHG</sequence>
<evidence type="ECO:0000313" key="4">
    <source>
        <dbReference type="EMBL" id="AHE97846.1"/>
    </source>
</evidence>
<evidence type="ECO:0000256" key="3">
    <source>
        <dbReference type="RuleBase" id="RU004508"/>
    </source>
</evidence>
<dbReference type="PANTHER" id="PTHR30244:SF42">
    <property type="entry name" value="UDP-2-ACETAMIDO-2-DEOXY-3-OXO-D-GLUCURONATE AMINOTRANSFERASE"/>
    <property type="match status" value="1"/>
</dbReference>
<dbReference type="InterPro" id="IPR015421">
    <property type="entry name" value="PyrdxlP-dep_Trfase_major"/>
</dbReference>